<accession>A0A8S1R7A3</accession>
<evidence type="ECO:0000313" key="2">
    <source>
        <dbReference type="Proteomes" id="UP000692954"/>
    </source>
</evidence>
<comment type="caution">
    <text evidence="1">The sequence shown here is derived from an EMBL/GenBank/DDBJ whole genome shotgun (WGS) entry which is preliminary data.</text>
</comment>
<name>A0A8S1R7A3_9CILI</name>
<sequence>MDSKMGVLEFMIENQHRKITQNIKCSINSEYQALGYHDNCKYINKFPEFVIHLKPFRKHKKIDFSFGYTKLISTCRSYDLIFWDVTNYCLINSNTPIQVIWHIMVKKLIVSLFAPKQLDNYYLLAVDNYFQ</sequence>
<dbReference type="Proteomes" id="UP000692954">
    <property type="component" value="Unassembled WGS sequence"/>
</dbReference>
<protein>
    <submittedName>
        <fullName evidence="1">Uncharacterized protein</fullName>
    </submittedName>
</protein>
<dbReference type="EMBL" id="CAJJDN010000143">
    <property type="protein sequence ID" value="CAD8123269.1"/>
    <property type="molecule type" value="Genomic_DNA"/>
</dbReference>
<gene>
    <name evidence="1" type="ORF">PSON_ATCC_30995.1.T1430150</name>
</gene>
<dbReference type="AlphaFoldDB" id="A0A8S1R7A3"/>
<evidence type="ECO:0000313" key="1">
    <source>
        <dbReference type="EMBL" id="CAD8123269.1"/>
    </source>
</evidence>
<keyword evidence="2" id="KW-1185">Reference proteome</keyword>
<reference evidence="1" key="1">
    <citation type="submission" date="2021-01" db="EMBL/GenBank/DDBJ databases">
        <authorList>
            <consortium name="Genoscope - CEA"/>
            <person name="William W."/>
        </authorList>
    </citation>
    <scope>NUCLEOTIDE SEQUENCE</scope>
</reference>
<proteinExistence type="predicted"/>
<organism evidence="1 2">
    <name type="scientific">Paramecium sonneborni</name>
    <dbReference type="NCBI Taxonomy" id="65129"/>
    <lineage>
        <taxon>Eukaryota</taxon>
        <taxon>Sar</taxon>
        <taxon>Alveolata</taxon>
        <taxon>Ciliophora</taxon>
        <taxon>Intramacronucleata</taxon>
        <taxon>Oligohymenophorea</taxon>
        <taxon>Peniculida</taxon>
        <taxon>Parameciidae</taxon>
        <taxon>Paramecium</taxon>
    </lineage>
</organism>